<name>A0A6H5FWU2_9HEMI</name>
<evidence type="ECO:0000313" key="2">
    <source>
        <dbReference type="Proteomes" id="UP000479000"/>
    </source>
</evidence>
<dbReference type="Proteomes" id="UP000479000">
    <property type="component" value="Unassembled WGS sequence"/>
</dbReference>
<keyword evidence="2" id="KW-1185">Reference proteome</keyword>
<dbReference type="AlphaFoldDB" id="A0A6H5FWU2"/>
<reference evidence="1 2" key="1">
    <citation type="submission" date="2020-02" db="EMBL/GenBank/DDBJ databases">
        <authorList>
            <person name="Ferguson B K."/>
        </authorList>
    </citation>
    <scope>NUCLEOTIDE SEQUENCE [LARGE SCALE GENOMIC DNA]</scope>
</reference>
<sequence length="100" mass="11482">MCRSQPTRSSRRMTCLPDLSLLLRLPLLRRRSRLLELLRLLLELPELADLERLRLERLRLLLLSLELPEIQKNNSALTTDRGPGVVEARAVSVQLTSIDS</sequence>
<organism evidence="1 2">
    <name type="scientific">Nesidiocoris tenuis</name>
    <dbReference type="NCBI Taxonomy" id="355587"/>
    <lineage>
        <taxon>Eukaryota</taxon>
        <taxon>Metazoa</taxon>
        <taxon>Ecdysozoa</taxon>
        <taxon>Arthropoda</taxon>
        <taxon>Hexapoda</taxon>
        <taxon>Insecta</taxon>
        <taxon>Pterygota</taxon>
        <taxon>Neoptera</taxon>
        <taxon>Paraneoptera</taxon>
        <taxon>Hemiptera</taxon>
        <taxon>Heteroptera</taxon>
        <taxon>Panheteroptera</taxon>
        <taxon>Cimicomorpha</taxon>
        <taxon>Miridae</taxon>
        <taxon>Dicyphina</taxon>
        <taxon>Nesidiocoris</taxon>
    </lineage>
</organism>
<accession>A0A6H5FWU2</accession>
<dbReference type="EMBL" id="CADCXU010001641">
    <property type="protein sequence ID" value="CAA9994054.1"/>
    <property type="molecule type" value="Genomic_DNA"/>
</dbReference>
<evidence type="ECO:0000313" key="1">
    <source>
        <dbReference type="EMBL" id="CAA9994054.1"/>
    </source>
</evidence>
<proteinExistence type="predicted"/>
<feature type="non-terminal residue" evidence="1">
    <location>
        <position position="100"/>
    </location>
</feature>
<protein>
    <submittedName>
        <fullName evidence="1">Uncharacterized protein</fullName>
    </submittedName>
</protein>
<gene>
    <name evidence="1" type="ORF">NTEN_LOCUS874</name>
</gene>